<feature type="region of interest" description="Disordered" evidence="1">
    <location>
        <begin position="101"/>
        <end position="120"/>
    </location>
</feature>
<feature type="compositionally biased region" description="Polar residues" evidence="1">
    <location>
        <begin position="1"/>
        <end position="20"/>
    </location>
</feature>
<gene>
    <name evidence="2" type="ORF">FPHYL_9093</name>
</gene>
<dbReference type="AlphaFoldDB" id="A0A8H5N3W5"/>
<comment type="caution">
    <text evidence="2">The sequence shown here is derived from an EMBL/GenBank/DDBJ whole genome shotgun (WGS) entry which is preliminary data.</text>
</comment>
<reference evidence="2 3" key="1">
    <citation type="submission" date="2020-05" db="EMBL/GenBank/DDBJ databases">
        <title>Identification and distribution of gene clusters putatively required for synthesis of sphingolipid metabolism inhibitors in phylogenetically diverse species of the filamentous fungus Fusarium.</title>
        <authorList>
            <person name="Kim H.-S."/>
            <person name="Busman M."/>
            <person name="Brown D.W."/>
            <person name="Divon H."/>
            <person name="Uhlig S."/>
            <person name="Proctor R.H."/>
        </authorList>
    </citation>
    <scope>NUCLEOTIDE SEQUENCE [LARGE SCALE GENOMIC DNA]</scope>
    <source>
        <strain evidence="2 3">NRRL 13617</strain>
    </source>
</reference>
<evidence type="ECO:0000256" key="1">
    <source>
        <dbReference type="SAM" id="MobiDB-lite"/>
    </source>
</evidence>
<evidence type="ECO:0000313" key="3">
    <source>
        <dbReference type="Proteomes" id="UP000582016"/>
    </source>
</evidence>
<feature type="region of interest" description="Disordered" evidence="1">
    <location>
        <begin position="1"/>
        <end position="68"/>
    </location>
</feature>
<name>A0A8H5N3W5_9HYPO</name>
<sequence length="120" mass="13257">MHQLSPRLNQQVPRNETNWSPEDDYQEDDRQLSEHLEDGDVNESSNANDTEAAPAGTEALDDHPWLSFHTPSIDPGMLTFGDTLDDAAFFENRICDSETETAEINSMSSGYGDGPAIKGK</sequence>
<dbReference type="OrthoDB" id="5121955at2759"/>
<dbReference type="EMBL" id="JAAOAQ010000369">
    <property type="protein sequence ID" value="KAF5551587.1"/>
    <property type="molecule type" value="Genomic_DNA"/>
</dbReference>
<evidence type="ECO:0000313" key="2">
    <source>
        <dbReference type="EMBL" id="KAF5551587.1"/>
    </source>
</evidence>
<feature type="compositionally biased region" description="Basic and acidic residues" evidence="1">
    <location>
        <begin position="28"/>
        <end position="38"/>
    </location>
</feature>
<accession>A0A8H5N3W5</accession>
<organism evidence="2 3">
    <name type="scientific">Fusarium phyllophilum</name>
    <dbReference type="NCBI Taxonomy" id="47803"/>
    <lineage>
        <taxon>Eukaryota</taxon>
        <taxon>Fungi</taxon>
        <taxon>Dikarya</taxon>
        <taxon>Ascomycota</taxon>
        <taxon>Pezizomycotina</taxon>
        <taxon>Sordariomycetes</taxon>
        <taxon>Hypocreomycetidae</taxon>
        <taxon>Hypocreales</taxon>
        <taxon>Nectriaceae</taxon>
        <taxon>Fusarium</taxon>
        <taxon>Fusarium fujikuroi species complex</taxon>
    </lineage>
</organism>
<protein>
    <submittedName>
        <fullName evidence="2">Cutinase transcription factor 1 beta</fullName>
    </submittedName>
</protein>
<proteinExistence type="predicted"/>
<keyword evidence="3" id="KW-1185">Reference proteome</keyword>
<dbReference type="Proteomes" id="UP000582016">
    <property type="component" value="Unassembled WGS sequence"/>
</dbReference>